<dbReference type="PRINTS" id="PR00304">
    <property type="entry name" value="TCOMPLEXTCP1"/>
</dbReference>
<reference evidence="6 7" key="1">
    <citation type="journal article" date="2017" name="Genome Biol.">
        <title>New reference genome sequences of hot pepper reveal the massive evolution of plant disease-resistance genes by retroduplication.</title>
        <authorList>
            <person name="Kim S."/>
            <person name="Park J."/>
            <person name="Yeom S.I."/>
            <person name="Kim Y.M."/>
            <person name="Seo E."/>
            <person name="Kim K.T."/>
            <person name="Kim M.S."/>
            <person name="Lee J.M."/>
            <person name="Cheong K."/>
            <person name="Shin H.S."/>
            <person name="Kim S.B."/>
            <person name="Han K."/>
            <person name="Lee J."/>
            <person name="Park M."/>
            <person name="Lee H.A."/>
            <person name="Lee H.Y."/>
            <person name="Lee Y."/>
            <person name="Oh S."/>
            <person name="Lee J.H."/>
            <person name="Choi E."/>
            <person name="Choi E."/>
            <person name="Lee S.E."/>
            <person name="Jeon J."/>
            <person name="Kim H."/>
            <person name="Choi G."/>
            <person name="Song H."/>
            <person name="Lee J."/>
            <person name="Lee S.C."/>
            <person name="Kwon J.K."/>
            <person name="Lee H.Y."/>
            <person name="Koo N."/>
            <person name="Hong Y."/>
            <person name="Kim R.W."/>
            <person name="Kang W.H."/>
            <person name="Huh J.H."/>
            <person name="Kang B.C."/>
            <person name="Yang T.J."/>
            <person name="Lee Y.H."/>
            <person name="Bennetzen J.L."/>
            <person name="Choi D."/>
        </authorList>
    </citation>
    <scope>NUCLEOTIDE SEQUENCE [LARGE SCALE GENOMIC DNA]</scope>
    <source>
        <strain evidence="7">cv. PBC81</strain>
    </source>
</reference>
<evidence type="ECO:0000256" key="2">
    <source>
        <dbReference type="ARBA" id="ARBA00022741"/>
    </source>
</evidence>
<sequence length="228" mass="26095">MSRSKTKYLEYKFNDVRQEDEVVVRLDFQTVAEIQMLRCMCGINRGDRVQNETIREKVRVASVEDKMREVRLRWFGHMTRRGMDAPCDLIIALAFGEFGRSFLLIKEQVQKNQLKGLDAKKANIFAGKVVSRILCTSFCPKGMDIMVLRSDGDVTITNDGATILEQMDVDNQIAKLMVQWSRSQDYEIGDGTIGVVVMAGTLLEQTEKLLEYGIHPIKLHKDMTWLLV</sequence>
<organism evidence="6 7">
    <name type="scientific">Capsicum baccatum</name>
    <name type="common">Peruvian pepper</name>
    <dbReference type="NCBI Taxonomy" id="33114"/>
    <lineage>
        <taxon>Eukaryota</taxon>
        <taxon>Viridiplantae</taxon>
        <taxon>Streptophyta</taxon>
        <taxon>Embryophyta</taxon>
        <taxon>Tracheophyta</taxon>
        <taxon>Spermatophyta</taxon>
        <taxon>Magnoliopsida</taxon>
        <taxon>eudicotyledons</taxon>
        <taxon>Gunneridae</taxon>
        <taxon>Pentapetalae</taxon>
        <taxon>asterids</taxon>
        <taxon>lamiids</taxon>
        <taxon>Solanales</taxon>
        <taxon>Solanaceae</taxon>
        <taxon>Solanoideae</taxon>
        <taxon>Capsiceae</taxon>
        <taxon>Capsicum</taxon>
    </lineage>
</organism>
<dbReference type="PANTHER" id="PTHR11353">
    <property type="entry name" value="CHAPERONIN"/>
    <property type="match status" value="1"/>
</dbReference>
<dbReference type="InterPro" id="IPR027413">
    <property type="entry name" value="GROEL-like_equatorial_sf"/>
</dbReference>
<keyword evidence="4 5" id="KW-0143">Chaperone</keyword>
<comment type="caution">
    <text evidence="6">The sequence shown here is derived from an EMBL/GenBank/DDBJ whole genome shotgun (WGS) entry which is preliminary data.</text>
</comment>
<dbReference type="STRING" id="33114.A0A2G2VYS7"/>
<evidence type="ECO:0000256" key="4">
    <source>
        <dbReference type="ARBA" id="ARBA00023186"/>
    </source>
</evidence>
<dbReference type="Gene3D" id="1.10.560.10">
    <property type="entry name" value="GroEL-like equatorial domain"/>
    <property type="match status" value="1"/>
</dbReference>
<evidence type="ECO:0000313" key="7">
    <source>
        <dbReference type="Proteomes" id="UP000224567"/>
    </source>
</evidence>
<gene>
    <name evidence="6" type="ORF">CQW23_21720</name>
</gene>
<dbReference type="InterPro" id="IPR002194">
    <property type="entry name" value="Chaperonin_TCP-1_CS"/>
</dbReference>
<evidence type="ECO:0000313" key="6">
    <source>
        <dbReference type="EMBL" id="PHT38147.1"/>
    </source>
</evidence>
<comment type="similarity">
    <text evidence="1 5">Belongs to the TCP-1 chaperonin family.</text>
</comment>
<keyword evidence="3 5" id="KW-0067">ATP-binding</keyword>
<protein>
    <submittedName>
        <fullName evidence="6">T-complex protein 1 subunit epsilon</fullName>
    </submittedName>
</protein>
<evidence type="ECO:0000256" key="3">
    <source>
        <dbReference type="ARBA" id="ARBA00022840"/>
    </source>
</evidence>
<dbReference type="GO" id="GO:0051082">
    <property type="term" value="F:unfolded protein binding"/>
    <property type="evidence" value="ECO:0007669"/>
    <property type="project" value="InterPro"/>
</dbReference>
<dbReference type="PROSITE" id="PS00995">
    <property type="entry name" value="TCP1_3"/>
    <property type="match status" value="1"/>
</dbReference>
<dbReference type="PROSITE" id="PS00751">
    <property type="entry name" value="TCP1_2"/>
    <property type="match status" value="1"/>
</dbReference>
<dbReference type="GO" id="GO:0140662">
    <property type="term" value="F:ATP-dependent protein folding chaperone"/>
    <property type="evidence" value="ECO:0007669"/>
    <property type="project" value="InterPro"/>
</dbReference>
<dbReference type="OrthoDB" id="1303839at2759"/>
<evidence type="ECO:0000256" key="1">
    <source>
        <dbReference type="ARBA" id="ARBA00008020"/>
    </source>
</evidence>
<dbReference type="EMBL" id="MLFT02000009">
    <property type="protein sequence ID" value="PHT38147.1"/>
    <property type="molecule type" value="Genomic_DNA"/>
</dbReference>
<dbReference type="Proteomes" id="UP000224567">
    <property type="component" value="Unassembled WGS sequence"/>
</dbReference>
<proteinExistence type="inferred from homology"/>
<keyword evidence="2 5" id="KW-0547">Nucleotide-binding</keyword>
<dbReference type="AlphaFoldDB" id="A0A2G2VYS7"/>
<dbReference type="InterPro" id="IPR002423">
    <property type="entry name" value="Cpn60/GroEL/TCP-1"/>
</dbReference>
<dbReference type="SUPFAM" id="SSF48592">
    <property type="entry name" value="GroEL equatorial domain-like"/>
    <property type="match status" value="1"/>
</dbReference>
<keyword evidence="7" id="KW-1185">Reference proteome</keyword>
<dbReference type="InterPro" id="IPR017998">
    <property type="entry name" value="Chaperone_TCP-1"/>
</dbReference>
<evidence type="ECO:0000256" key="5">
    <source>
        <dbReference type="RuleBase" id="RU004187"/>
    </source>
</evidence>
<name>A0A2G2VYS7_CAPBA</name>
<dbReference type="GO" id="GO:0016887">
    <property type="term" value="F:ATP hydrolysis activity"/>
    <property type="evidence" value="ECO:0007669"/>
    <property type="project" value="InterPro"/>
</dbReference>
<accession>A0A2G2VYS7</accession>
<reference evidence="7" key="2">
    <citation type="journal article" date="2017" name="J. Anim. Genet.">
        <title>Multiple reference genome sequences of hot pepper reveal the massive evolution of plant disease resistance genes by retroduplication.</title>
        <authorList>
            <person name="Kim S."/>
            <person name="Park J."/>
            <person name="Yeom S.-I."/>
            <person name="Kim Y.-M."/>
            <person name="Seo E."/>
            <person name="Kim K.-T."/>
            <person name="Kim M.-S."/>
            <person name="Lee J.M."/>
            <person name="Cheong K."/>
            <person name="Shin H.-S."/>
            <person name="Kim S.-B."/>
            <person name="Han K."/>
            <person name="Lee J."/>
            <person name="Park M."/>
            <person name="Lee H.-A."/>
            <person name="Lee H.-Y."/>
            <person name="Lee Y."/>
            <person name="Oh S."/>
            <person name="Lee J.H."/>
            <person name="Choi E."/>
            <person name="Choi E."/>
            <person name="Lee S.E."/>
            <person name="Jeon J."/>
            <person name="Kim H."/>
            <person name="Choi G."/>
            <person name="Song H."/>
            <person name="Lee J."/>
            <person name="Lee S.-C."/>
            <person name="Kwon J.-K."/>
            <person name="Lee H.-Y."/>
            <person name="Koo N."/>
            <person name="Hong Y."/>
            <person name="Kim R.W."/>
            <person name="Kang W.-H."/>
            <person name="Huh J.H."/>
            <person name="Kang B.-C."/>
            <person name="Yang T.-J."/>
            <person name="Lee Y.-H."/>
            <person name="Bennetzen J.L."/>
            <person name="Choi D."/>
        </authorList>
    </citation>
    <scope>NUCLEOTIDE SEQUENCE [LARGE SCALE GENOMIC DNA]</scope>
    <source>
        <strain evidence="7">cv. PBC81</strain>
    </source>
</reference>
<dbReference type="Pfam" id="PF00118">
    <property type="entry name" value="Cpn60_TCP1"/>
    <property type="match status" value="1"/>
</dbReference>
<dbReference type="GO" id="GO:0005524">
    <property type="term" value="F:ATP binding"/>
    <property type="evidence" value="ECO:0007669"/>
    <property type="project" value="UniProtKB-KW"/>
</dbReference>